<sequence>MVMFSGMLTEAVLDVRGMGHRAHLIIGITLGGVEIRVPFEKRDAFVSALNVLRVAPGFSEERFEALLSDPKPGTYNLIQCESDHPNGDDART</sequence>
<accession>A0A2N3PNH8</accession>
<dbReference type="AlphaFoldDB" id="A0A2N3PNH8"/>
<dbReference type="Proteomes" id="UP000233293">
    <property type="component" value="Unassembled WGS sequence"/>
</dbReference>
<comment type="caution">
    <text evidence="1">The sequence shown here is derived from an EMBL/GenBank/DDBJ whole genome shotgun (WGS) entry which is preliminary data.</text>
</comment>
<keyword evidence="2" id="KW-1185">Reference proteome</keyword>
<name>A0A2N3PNH8_9PROT</name>
<reference evidence="2" key="1">
    <citation type="submission" date="2017-12" db="EMBL/GenBank/DDBJ databases">
        <title>Draft genome sequence of Telmatospirillum siberiense 26-4b1T, an acidotolerant peatland alphaproteobacterium potentially involved in sulfur cycling.</title>
        <authorList>
            <person name="Hausmann B."/>
            <person name="Pjevac P."/>
            <person name="Schreck K."/>
            <person name="Herbold C.W."/>
            <person name="Daims H."/>
            <person name="Wagner M."/>
            <person name="Pester M."/>
            <person name="Loy A."/>
        </authorList>
    </citation>
    <scope>NUCLEOTIDE SEQUENCE [LARGE SCALE GENOMIC DNA]</scope>
    <source>
        <strain evidence="2">26-4b1</strain>
    </source>
</reference>
<dbReference type="EMBL" id="PIUM01000040">
    <property type="protein sequence ID" value="PKU21959.1"/>
    <property type="molecule type" value="Genomic_DNA"/>
</dbReference>
<evidence type="ECO:0000313" key="1">
    <source>
        <dbReference type="EMBL" id="PKU21959.1"/>
    </source>
</evidence>
<proteinExistence type="predicted"/>
<gene>
    <name evidence="1" type="ORF">CWS72_23945</name>
</gene>
<protein>
    <submittedName>
        <fullName evidence="1">Uncharacterized protein</fullName>
    </submittedName>
</protein>
<organism evidence="1 2">
    <name type="scientific">Telmatospirillum siberiense</name>
    <dbReference type="NCBI Taxonomy" id="382514"/>
    <lineage>
        <taxon>Bacteria</taxon>
        <taxon>Pseudomonadati</taxon>
        <taxon>Pseudomonadota</taxon>
        <taxon>Alphaproteobacteria</taxon>
        <taxon>Rhodospirillales</taxon>
        <taxon>Rhodospirillaceae</taxon>
        <taxon>Telmatospirillum</taxon>
    </lineage>
</organism>
<evidence type="ECO:0000313" key="2">
    <source>
        <dbReference type="Proteomes" id="UP000233293"/>
    </source>
</evidence>